<dbReference type="InterPro" id="IPR013149">
    <property type="entry name" value="ADH-like_C"/>
</dbReference>
<dbReference type="OrthoDB" id="9780520at2"/>
<dbReference type="Pfam" id="PF00107">
    <property type="entry name" value="ADH_zinc_N"/>
    <property type="match status" value="1"/>
</dbReference>
<dbReference type="CDD" id="cd08276">
    <property type="entry name" value="MDR7"/>
    <property type="match status" value="1"/>
</dbReference>
<dbReference type="STRING" id="930169.B5T_02924"/>
<dbReference type="InterPro" id="IPR020843">
    <property type="entry name" value="ER"/>
</dbReference>
<dbReference type="InterPro" id="IPR013154">
    <property type="entry name" value="ADH-like_N"/>
</dbReference>
<dbReference type="PATRIC" id="fig|930169.3.peg.2886"/>
<dbReference type="Proteomes" id="UP000006286">
    <property type="component" value="Chromosome"/>
</dbReference>
<organism evidence="2 3">
    <name type="scientific">Alcanivorax dieselolei (strain DSM 16502 / CGMCC 1.3690 / MCCC 1A00001 / B-5)</name>
    <name type="common">Alloalcanivorax dieselolei</name>
    <dbReference type="NCBI Taxonomy" id="930169"/>
    <lineage>
        <taxon>Bacteria</taxon>
        <taxon>Pseudomonadati</taxon>
        <taxon>Pseudomonadota</taxon>
        <taxon>Gammaproteobacteria</taxon>
        <taxon>Oceanospirillales</taxon>
        <taxon>Alcanivoracaceae</taxon>
        <taxon>Alloalcanivorax</taxon>
    </lineage>
</organism>
<dbReference type="Gene3D" id="3.90.180.10">
    <property type="entry name" value="Medium-chain alcohol dehydrogenases, catalytic domain"/>
    <property type="match status" value="1"/>
</dbReference>
<dbReference type="eggNOG" id="COG0604">
    <property type="taxonomic scope" value="Bacteria"/>
</dbReference>
<sequence>MNTYQLTAIGFDALTRTDRAPTPPGPGEVRIRPHAASINYRDFALIQGIYQADLPKPFVPLSDGAGTVEAIGAGVRRFTPGDRVVGHYTTGWLDGPFQSSYHATKLGGPHDGWLAETVTLPEDVLLPVPEYMTLVEAATLPVSGLTAWTALGEPDNLNGKWVLIQGTGSVSLMALQIAHALGANTVLMTSKRKHHATLRRLGATRIIDYRATTDLVAAVREATDGKGMDLAVEVLGGDQLLRTVAMMADNGVMAIVGFLRGCEIHGDLIGPLLARRLTLRAVSGAGSRTQFQRFLAFLTRHRIHPVVGDRYGFHQAADAIKERGQQPGFGKPVIIINPSVINPSKKAPDSM</sequence>
<name>K0CHK5_ALCDB</name>
<dbReference type="HOGENOM" id="CLU_026673_3_4_6"/>
<dbReference type="InterPro" id="IPR052711">
    <property type="entry name" value="Zinc_ADH-like"/>
</dbReference>
<evidence type="ECO:0000259" key="1">
    <source>
        <dbReference type="SMART" id="SM00829"/>
    </source>
</evidence>
<dbReference type="PANTHER" id="PTHR45033:SF2">
    <property type="entry name" value="ZINC-TYPE ALCOHOL DEHYDROGENASE-LIKE PROTEIN C1773.06C"/>
    <property type="match status" value="1"/>
</dbReference>
<dbReference type="AlphaFoldDB" id="K0CHK5"/>
<protein>
    <submittedName>
        <fullName evidence="2">Alcohol dehydrogenase zinc-binding domain protein</fullName>
    </submittedName>
</protein>
<dbReference type="SMART" id="SM00829">
    <property type="entry name" value="PKS_ER"/>
    <property type="match status" value="1"/>
</dbReference>
<dbReference type="Gene3D" id="3.40.50.720">
    <property type="entry name" value="NAD(P)-binding Rossmann-like Domain"/>
    <property type="match status" value="1"/>
</dbReference>
<keyword evidence="3" id="KW-1185">Reference proteome</keyword>
<gene>
    <name evidence="2" type="ordered locus">B5T_02924</name>
</gene>
<feature type="domain" description="Enoyl reductase (ER)" evidence="1">
    <location>
        <begin position="10"/>
        <end position="334"/>
    </location>
</feature>
<dbReference type="RefSeq" id="WP_014995258.1">
    <property type="nucleotide sequence ID" value="NC_018691.1"/>
</dbReference>
<dbReference type="InterPro" id="IPR011032">
    <property type="entry name" value="GroES-like_sf"/>
</dbReference>
<dbReference type="Pfam" id="PF08240">
    <property type="entry name" value="ADH_N"/>
    <property type="match status" value="1"/>
</dbReference>
<dbReference type="PANTHER" id="PTHR45033">
    <property type="match status" value="1"/>
</dbReference>
<reference evidence="2 3" key="1">
    <citation type="journal article" date="2012" name="J. Bacteriol.">
        <title>Complete genome sequence of Alcanivorax dieselolei type strain B5.</title>
        <authorList>
            <person name="Lai Q."/>
            <person name="Li W."/>
            <person name="Shao Z."/>
        </authorList>
    </citation>
    <scope>NUCLEOTIDE SEQUENCE [LARGE SCALE GENOMIC DNA]</scope>
    <source>
        <strain evidence="3">DSM 16502 / CGMCC 1.3690 / B-5</strain>
    </source>
</reference>
<evidence type="ECO:0000313" key="2">
    <source>
        <dbReference type="EMBL" id="AFT71192.1"/>
    </source>
</evidence>
<dbReference type="EMBL" id="CP003466">
    <property type="protein sequence ID" value="AFT71192.1"/>
    <property type="molecule type" value="Genomic_DNA"/>
</dbReference>
<evidence type="ECO:0000313" key="3">
    <source>
        <dbReference type="Proteomes" id="UP000006286"/>
    </source>
</evidence>
<dbReference type="SUPFAM" id="SSF51735">
    <property type="entry name" value="NAD(P)-binding Rossmann-fold domains"/>
    <property type="match status" value="1"/>
</dbReference>
<dbReference type="KEGG" id="adi:B5T_02924"/>
<dbReference type="SUPFAM" id="SSF50129">
    <property type="entry name" value="GroES-like"/>
    <property type="match status" value="1"/>
</dbReference>
<accession>K0CHK5</accession>
<proteinExistence type="predicted"/>
<dbReference type="GO" id="GO:0016491">
    <property type="term" value="F:oxidoreductase activity"/>
    <property type="evidence" value="ECO:0007669"/>
    <property type="project" value="InterPro"/>
</dbReference>
<dbReference type="InterPro" id="IPR036291">
    <property type="entry name" value="NAD(P)-bd_dom_sf"/>
</dbReference>